<evidence type="ECO:0000313" key="6">
    <source>
        <dbReference type="EMBL" id="MBE8717094.1"/>
    </source>
</evidence>
<protein>
    <submittedName>
        <fullName evidence="6">Flavodoxin</fullName>
    </submittedName>
</protein>
<organism evidence="6 7">
    <name type="scientific">Cellvibrio polysaccharolyticus</name>
    <dbReference type="NCBI Taxonomy" id="2082724"/>
    <lineage>
        <taxon>Bacteria</taxon>
        <taxon>Pseudomonadati</taxon>
        <taxon>Pseudomonadota</taxon>
        <taxon>Gammaproteobacteria</taxon>
        <taxon>Cellvibrionales</taxon>
        <taxon>Cellvibrionaceae</taxon>
        <taxon>Cellvibrio</taxon>
    </lineage>
</organism>
<evidence type="ECO:0000256" key="4">
    <source>
        <dbReference type="ARBA" id="ARBA00022982"/>
    </source>
</evidence>
<dbReference type="PRINTS" id="PR00369">
    <property type="entry name" value="FLAVODOXIN"/>
</dbReference>
<feature type="domain" description="Flavodoxin-like" evidence="5">
    <location>
        <begin position="4"/>
        <end position="145"/>
    </location>
</feature>
<dbReference type="AlphaFoldDB" id="A0A928V6P9"/>
<reference evidence="6" key="1">
    <citation type="submission" date="2018-07" db="EMBL/GenBank/DDBJ databases">
        <title>Genome assembly of strain Ka43.</title>
        <authorList>
            <person name="Kukolya J."/>
            <person name="Nagy I."/>
            <person name="Horvath B."/>
            <person name="Toth A."/>
        </authorList>
    </citation>
    <scope>NUCLEOTIDE SEQUENCE</scope>
    <source>
        <strain evidence="6">KB43</strain>
    </source>
</reference>
<dbReference type="PANTHER" id="PTHR19384">
    <property type="entry name" value="NITRIC OXIDE SYNTHASE-RELATED"/>
    <property type="match status" value="1"/>
</dbReference>
<dbReference type="GO" id="GO:0050660">
    <property type="term" value="F:flavin adenine dinucleotide binding"/>
    <property type="evidence" value="ECO:0007669"/>
    <property type="project" value="TreeGrafter"/>
</dbReference>
<dbReference type="InterPro" id="IPR029039">
    <property type="entry name" value="Flavoprotein-like_sf"/>
</dbReference>
<dbReference type="Pfam" id="PF00258">
    <property type="entry name" value="Flavodoxin_1"/>
    <property type="match status" value="1"/>
</dbReference>
<dbReference type="PANTHER" id="PTHR19384:SF128">
    <property type="entry name" value="NADPH OXIDOREDUCTASE A"/>
    <property type="match status" value="1"/>
</dbReference>
<dbReference type="GO" id="GO:0010181">
    <property type="term" value="F:FMN binding"/>
    <property type="evidence" value="ECO:0007669"/>
    <property type="project" value="InterPro"/>
</dbReference>
<keyword evidence="7" id="KW-1185">Reference proteome</keyword>
<dbReference type="EMBL" id="PRDL01000001">
    <property type="protein sequence ID" value="MBE8717094.1"/>
    <property type="molecule type" value="Genomic_DNA"/>
</dbReference>
<sequence length="148" mass="15693">MTSIQIFTGTMSGTAEGVAEVVAQRLQALGYTAEVNLRPDAAALLRNPNEIILICTSNTGSGDLPDDIQPLYLELTRSYPAIAGRRYGCINLGDSCYTTFNEGGAALDAAFADLGAVRIGEPLVIDASEGEDPEALALAWLEEWVTLL</sequence>
<comment type="cofactor">
    <cofactor evidence="1">
        <name>FMN</name>
        <dbReference type="ChEBI" id="CHEBI:58210"/>
    </cofactor>
</comment>
<dbReference type="GO" id="GO:0016491">
    <property type="term" value="F:oxidoreductase activity"/>
    <property type="evidence" value="ECO:0007669"/>
    <property type="project" value="TreeGrafter"/>
</dbReference>
<dbReference type="Proteomes" id="UP000652567">
    <property type="component" value="Unassembled WGS sequence"/>
</dbReference>
<gene>
    <name evidence="6" type="ORF">C4F51_07795</name>
</gene>
<proteinExistence type="predicted"/>
<evidence type="ECO:0000259" key="5">
    <source>
        <dbReference type="PROSITE" id="PS50902"/>
    </source>
</evidence>
<keyword evidence="2" id="KW-0285">Flavoprotein</keyword>
<dbReference type="PROSITE" id="PS50902">
    <property type="entry name" value="FLAVODOXIN_LIKE"/>
    <property type="match status" value="1"/>
</dbReference>
<dbReference type="GO" id="GO:0005829">
    <property type="term" value="C:cytosol"/>
    <property type="evidence" value="ECO:0007669"/>
    <property type="project" value="TreeGrafter"/>
</dbReference>
<evidence type="ECO:0000256" key="3">
    <source>
        <dbReference type="ARBA" id="ARBA00022643"/>
    </source>
</evidence>
<dbReference type="Gene3D" id="3.40.50.360">
    <property type="match status" value="1"/>
</dbReference>
<dbReference type="InterPro" id="IPR008254">
    <property type="entry name" value="Flavodoxin/NO_synth"/>
</dbReference>
<evidence type="ECO:0000256" key="2">
    <source>
        <dbReference type="ARBA" id="ARBA00022630"/>
    </source>
</evidence>
<dbReference type="InterPro" id="IPR001094">
    <property type="entry name" value="Flavdoxin-like"/>
</dbReference>
<dbReference type="SUPFAM" id="SSF52218">
    <property type="entry name" value="Flavoproteins"/>
    <property type="match status" value="1"/>
</dbReference>
<keyword evidence="4" id="KW-0813">Transport</keyword>
<keyword evidence="4" id="KW-0249">Electron transport</keyword>
<evidence type="ECO:0000256" key="1">
    <source>
        <dbReference type="ARBA" id="ARBA00001917"/>
    </source>
</evidence>
<name>A0A928V6P9_9GAMM</name>
<keyword evidence="3" id="KW-0288">FMN</keyword>
<evidence type="ECO:0000313" key="7">
    <source>
        <dbReference type="Proteomes" id="UP000652567"/>
    </source>
</evidence>
<comment type="caution">
    <text evidence="6">The sequence shown here is derived from an EMBL/GenBank/DDBJ whole genome shotgun (WGS) entry which is preliminary data.</text>
</comment>
<accession>A0A928V6P9</accession>